<keyword evidence="4" id="KW-1185">Reference proteome</keyword>
<evidence type="ECO:0000313" key="4">
    <source>
        <dbReference type="Proteomes" id="UP000609879"/>
    </source>
</evidence>
<comment type="similarity">
    <text evidence="1">Belongs to the peptidase S58 family.</text>
</comment>
<evidence type="ECO:0000256" key="2">
    <source>
        <dbReference type="SAM" id="MobiDB-lite"/>
    </source>
</evidence>
<gene>
    <name evidence="3" type="ORF">Ade02nite_17460</name>
</gene>
<evidence type="ECO:0000256" key="1">
    <source>
        <dbReference type="ARBA" id="ARBA00007068"/>
    </source>
</evidence>
<dbReference type="RefSeq" id="WP_239168640.1">
    <property type="nucleotide sequence ID" value="NZ_BAAABO010000029.1"/>
</dbReference>
<feature type="region of interest" description="Disordered" evidence="2">
    <location>
        <begin position="145"/>
        <end position="228"/>
    </location>
</feature>
<name>A0ABQ3XZD9_9ACTN</name>
<dbReference type="Proteomes" id="UP000609879">
    <property type="component" value="Unassembled WGS sequence"/>
</dbReference>
<dbReference type="Gene3D" id="3.60.70.12">
    <property type="entry name" value="L-amino peptidase D-ALA esterase/amidase"/>
    <property type="match status" value="2"/>
</dbReference>
<evidence type="ECO:0000313" key="3">
    <source>
        <dbReference type="EMBL" id="GID73105.1"/>
    </source>
</evidence>
<dbReference type="InterPro" id="IPR016117">
    <property type="entry name" value="ArgJ-like_dom_sf"/>
</dbReference>
<sequence length="373" mass="36822">MDLRIGHWTGNGTGVTVVVPPPGTIASGEVRGGAPATREFALLDPTRLVDRVDAVVLSGGSALGLAAGDGVARALWEQGRGFATPAGPVPIVIGMSIFDASVATTPPTAESGRLALAAALSPDIPTGHVGAGTDTPPGIAIPASHASAGNDIPTGRASARTDVPTGRASARTDVPTGHASARTDIPTGHASARTDIPTGHAAAGNDGPAGRTDAGAEIPTGRVGAGTGATVGKWRGSLSPGGIGIARATADGASLLALAVVNAWGDVIAPSGEVLNHPTAPPRTPHSPFAGTNTTIAVVATDARLSKTDCFLLAQSGHTGYARALHPAHSRYDGDAVVALATGTTDANLDLLRAAAADLTAEAIRRAITPPTS</sequence>
<dbReference type="PANTHER" id="PTHR36512:SF3">
    <property type="entry name" value="BLR5678 PROTEIN"/>
    <property type="match status" value="1"/>
</dbReference>
<reference evidence="3 4" key="1">
    <citation type="submission" date="2021-01" db="EMBL/GenBank/DDBJ databases">
        <title>Whole genome shotgun sequence of Actinoplanes deccanensis NBRC 13994.</title>
        <authorList>
            <person name="Komaki H."/>
            <person name="Tamura T."/>
        </authorList>
    </citation>
    <scope>NUCLEOTIDE SEQUENCE [LARGE SCALE GENOMIC DNA]</scope>
    <source>
        <strain evidence="3 4">NBRC 13994</strain>
    </source>
</reference>
<protein>
    <recommendedName>
        <fullName evidence="5">Peptidase S58 family protein</fullName>
    </recommendedName>
</protein>
<dbReference type="InterPro" id="IPR005321">
    <property type="entry name" value="Peptidase_S58_DmpA"/>
</dbReference>
<dbReference type="SUPFAM" id="SSF56266">
    <property type="entry name" value="DmpA/ArgJ-like"/>
    <property type="match status" value="1"/>
</dbReference>
<comment type="caution">
    <text evidence="3">The sequence shown here is derived from an EMBL/GenBank/DDBJ whole genome shotgun (WGS) entry which is preliminary data.</text>
</comment>
<accession>A0ABQ3XZD9</accession>
<dbReference type="PANTHER" id="PTHR36512">
    <property type="entry name" value="D-AMINOPEPTIDASE"/>
    <property type="match status" value="1"/>
</dbReference>
<proteinExistence type="inferred from homology"/>
<dbReference type="EMBL" id="BOMI01000028">
    <property type="protein sequence ID" value="GID73105.1"/>
    <property type="molecule type" value="Genomic_DNA"/>
</dbReference>
<evidence type="ECO:0008006" key="5">
    <source>
        <dbReference type="Google" id="ProtNLM"/>
    </source>
</evidence>
<organism evidence="3 4">
    <name type="scientific">Paractinoplanes deccanensis</name>
    <dbReference type="NCBI Taxonomy" id="113561"/>
    <lineage>
        <taxon>Bacteria</taxon>
        <taxon>Bacillati</taxon>
        <taxon>Actinomycetota</taxon>
        <taxon>Actinomycetes</taxon>
        <taxon>Micromonosporales</taxon>
        <taxon>Micromonosporaceae</taxon>
        <taxon>Paractinoplanes</taxon>
    </lineage>
</organism>
<dbReference type="Pfam" id="PF03576">
    <property type="entry name" value="Peptidase_S58"/>
    <property type="match status" value="2"/>
</dbReference>